<dbReference type="Pfam" id="PF13641">
    <property type="entry name" value="Glyco_tranf_2_3"/>
    <property type="match status" value="1"/>
</dbReference>
<keyword evidence="4" id="KW-0472">Membrane</keyword>
<feature type="transmembrane region" description="Helical" evidence="4">
    <location>
        <begin position="6"/>
        <end position="29"/>
    </location>
</feature>
<comment type="caution">
    <text evidence="5">The sequence shown here is derived from an EMBL/GenBank/DDBJ whole genome shotgun (WGS) entry which is preliminary data.</text>
</comment>
<keyword evidence="6" id="KW-1185">Reference proteome</keyword>
<evidence type="ECO:0000313" key="5">
    <source>
        <dbReference type="EMBL" id="RAI97567.1"/>
    </source>
</evidence>
<dbReference type="EMBL" id="QLLL01000015">
    <property type="protein sequence ID" value="RAI97567.1"/>
    <property type="molecule type" value="Genomic_DNA"/>
</dbReference>
<reference evidence="5 6" key="1">
    <citation type="submission" date="2018-06" db="EMBL/GenBank/DDBJ databases">
        <title>Genomic Encyclopedia of Archaeal and Bacterial Type Strains, Phase II (KMG-II): from individual species to whole genera.</title>
        <authorList>
            <person name="Goeker M."/>
        </authorList>
    </citation>
    <scope>NUCLEOTIDE SEQUENCE [LARGE SCALE GENOMIC DNA]</scope>
    <source>
        <strain evidence="5 6">DSM 23857</strain>
    </source>
</reference>
<proteinExistence type="inferred from homology"/>
<evidence type="ECO:0000256" key="2">
    <source>
        <dbReference type="ARBA" id="ARBA00022676"/>
    </source>
</evidence>
<protein>
    <submittedName>
        <fullName evidence="5">Cellulose synthase/poly-beta-1,6-N-acetylglucosamine synthase-like glycosyltransferase</fullName>
    </submittedName>
</protein>
<sequence>MSIAEFFIYLFAFGIFLYSVTLVSFYILIGFNSIGATRKYLHKNDFTDYRILAASPHAPTVSILAPAYNEGATIVDNVRSLLSLYYNRLELVVINDGSKDDSLQRLIDAYELEKVDFYVNSRIPTKEVRGVYKTKHPAYNKLVVVDKENGGKADALNVGINIASNDYIICIDADCILEQDAILKMVKPFMEEQDAKVIASGGVIRIANSCEVTDGRITKVQLPENYWACMQALEYIRAFLLGRMAWARLDGLLLISGAFGAFDKEIAIQCGGYNVHTVGEDMELVVRMRRYMCELGVPYKVTYIPDPLCWTEAPDSAKILMRQRNRWTRGTIETLRLHKTMFLNPRYDLLGVVSYPYWFFFEMMAPLVEFIGLVVFFIMVFMGMINWHMFIIFLVFIILFGYVNSIFAIYMEVTSYNQYNKRKEIRRLVLAALSEPFLFHPFVVWSAIRGYIDYFRKSKNWGEMTRKGFSKRPETKPAE</sequence>
<feature type="transmembrane region" description="Helical" evidence="4">
    <location>
        <begin position="357"/>
        <end position="381"/>
    </location>
</feature>
<evidence type="ECO:0000313" key="6">
    <source>
        <dbReference type="Proteomes" id="UP000249547"/>
    </source>
</evidence>
<keyword evidence="3 5" id="KW-0808">Transferase</keyword>
<feature type="transmembrane region" description="Helical" evidence="4">
    <location>
        <begin position="387"/>
        <end position="407"/>
    </location>
</feature>
<evidence type="ECO:0000256" key="1">
    <source>
        <dbReference type="ARBA" id="ARBA00006739"/>
    </source>
</evidence>
<keyword evidence="2" id="KW-0328">Glycosyltransferase</keyword>
<dbReference type="SUPFAM" id="SSF53448">
    <property type="entry name" value="Nucleotide-diphospho-sugar transferases"/>
    <property type="match status" value="1"/>
</dbReference>
<feature type="transmembrane region" description="Helical" evidence="4">
    <location>
        <begin position="428"/>
        <end position="448"/>
    </location>
</feature>
<evidence type="ECO:0000256" key="4">
    <source>
        <dbReference type="SAM" id="Phobius"/>
    </source>
</evidence>
<gene>
    <name evidence="5" type="ORF">LX64_05075</name>
</gene>
<keyword evidence="4" id="KW-0812">Transmembrane</keyword>
<dbReference type="OrthoDB" id="9766299at2"/>
<dbReference type="InterPro" id="IPR029044">
    <property type="entry name" value="Nucleotide-diphossugar_trans"/>
</dbReference>
<dbReference type="GO" id="GO:0016757">
    <property type="term" value="F:glycosyltransferase activity"/>
    <property type="evidence" value="ECO:0007669"/>
    <property type="project" value="UniProtKB-KW"/>
</dbReference>
<keyword evidence="4" id="KW-1133">Transmembrane helix</keyword>
<dbReference type="PANTHER" id="PTHR43630:SF1">
    <property type="entry name" value="POLY-BETA-1,6-N-ACETYL-D-GLUCOSAMINE SYNTHASE"/>
    <property type="match status" value="1"/>
</dbReference>
<name>A0A327Q1D4_9BACT</name>
<dbReference type="AlphaFoldDB" id="A0A327Q1D4"/>
<accession>A0A327Q1D4</accession>
<dbReference type="Gene3D" id="3.90.550.10">
    <property type="entry name" value="Spore Coat Polysaccharide Biosynthesis Protein SpsA, Chain A"/>
    <property type="match status" value="1"/>
</dbReference>
<comment type="similarity">
    <text evidence="1">Belongs to the glycosyltransferase 2 family.</text>
</comment>
<dbReference type="PANTHER" id="PTHR43630">
    <property type="entry name" value="POLY-BETA-1,6-N-ACETYL-D-GLUCOSAMINE SYNTHASE"/>
    <property type="match status" value="1"/>
</dbReference>
<evidence type="ECO:0000256" key="3">
    <source>
        <dbReference type="ARBA" id="ARBA00022679"/>
    </source>
</evidence>
<dbReference type="CDD" id="cd06423">
    <property type="entry name" value="CESA_like"/>
    <property type="match status" value="1"/>
</dbReference>
<organism evidence="5 6">
    <name type="scientific">Chitinophaga skermanii</name>
    <dbReference type="NCBI Taxonomy" id="331697"/>
    <lineage>
        <taxon>Bacteria</taxon>
        <taxon>Pseudomonadati</taxon>
        <taxon>Bacteroidota</taxon>
        <taxon>Chitinophagia</taxon>
        <taxon>Chitinophagales</taxon>
        <taxon>Chitinophagaceae</taxon>
        <taxon>Chitinophaga</taxon>
    </lineage>
</organism>
<dbReference type="RefSeq" id="WP_111600448.1">
    <property type="nucleotide sequence ID" value="NZ_QLLL01000015.1"/>
</dbReference>
<dbReference type="Proteomes" id="UP000249547">
    <property type="component" value="Unassembled WGS sequence"/>
</dbReference>